<dbReference type="Proteomes" id="UP000093412">
    <property type="component" value="Unassembled WGS sequence"/>
</dbReference>
<reference evidence="1 2" key="1">
    <citation type="submission" date="2016-06" db="EMBL/GenBank/DDBJ databases">
        <title>Genome sequence of Oerskovia enterophila DSM 43852.</title>
        <authorList>
            <person name="Poehlein A."/>
            <person name="Jag V."/>
            <person name="Bengelsdorf F.R."/>
            <person name="Daniel R."/>
            <person name="Duerre P."/>
        </authorList>
    </citation>
    <scope>NUCLEOTIDE SEQUENCE [LARGE SCALE GENOMIC DNA]</scope>
    <source>
        <strain evidence="1 2">DSM 43852</strain>
    </source>
</reference>
<evidence type="ECO:0000313" key="1">
    <source>
        <dbReference type="EMBL" id="OCI32858.1"/>
    </source>
</evidence>
<accession>A0ABX2Y9B2</accession>
<organism evidence="1 2">
    <name type="scientific">Oerskovia enterophila</name>
    <dbReference type="NCBI Taxonomy" id="43678"/>
    <lineage>
        <taxon>Bacteria</taxon>
        <taxon>Bacillati</taxon>
        <taxon>Actinomycetota</taxon>
        <taxon>Actinomycetes</taxon>
        <taxon>Micrococcales</taxon>
        <taxon>Cellulomonadaceae</taxon>
        <taxon>Oerskovia</taxon>
    </lineage>
</organism>
<protein>
    <recommendedName>
        <fullName evidence="3">DUF222 domain-containing protein</fullName>
    </recommendedName>
</protein>
<proteinExistence type="predicted"/>
<comment type="caution">
    <text evidence="1">The sequence shown here is derived from an EMBL/GenBank/DDBJ whole genome shotgun (WGS) entry which is preliminary data.</text>
</comment>
<sequence length="255" mass="27306">MPGGRHSGSEAAGWIVTQCEPLIATSVRNELDKAMVDLALDNASWVATWVAGVVSDMTRTLPVSDPWRNLSASIPVPGKRRMRRGDLVTDLTGQGAINPRTGKRFGTWLDAVDLVGAPASADLTTDLGLAALSRPLSDDASALVAFAADGFTKARESLEAVYARSREGGRDGGRAVWSCGADAIRWAIHRRRSYTGLDDPYPAVSGFAWLVRANEFASGQGPSMVEVELQIASQRIDDDEFEALAKTPEGDSDEF</sequence>
<keyword evidence="2" id="KW-1185">Reference proteome</keyword>
<evidence type="ECO:0000313" key="2">
    <source>
        <dbReference type="Proteomes" id="UP000093412"/>
    </source>
</evidence>
<name>A0ABX2Y9B2_9CELL</name>
<gene>
    <name evidence="1" type="ORF">OERS_04500</name>
</gene>
<dbReference type="EMBL" id="MAQA01000003">
    <property type="protein sequence ID" value="OCI32858.1"/>
    <property type="molecule type" value="Genomic_DNA"/>
</dbReference>
<evidence type="ECO:0008006" key="3">
    <source>
        <dbReference type="Google" id="ProtNLM"/>
    </source>
</evidence>